<dbReference type="InterPro" id="IPR036388">
    <property type="entry name" value="WH-like_DNA-bd_sf"/>
</dbReference>
<dbReference type="GO" id="GO:0003677">
    <property type="term" value="F:DNA binding"/>
    <property type="evidence" value="ECO:0007669"/>
    <property type="project" value="UniProtKB-KW"/>
</dbReference>
<dbReference type="Proteomes" id="UP000829401">
    <property type="component" value="Chromosome"/>
</dbReference>
<keyword evidence="2" id="KW-0238">DNA-binding</keyword>
<dbReference type="Gene3D" id="1.20.120.530">
    <property type="entry name" value="GntR ligand-binding domain-like"/>
    <property type="match status" value="1"/>
</dbReference>
<dbReference type="SUPFAM" id="SSF48008">
    <property type="entry name" value="GntR ligand-binding domain-like"/>
    <property type="match status" value="1"/>
</dbReference>
<dbReference type="PROSITE" id="PS50949">
    <property type="entry name" value="HTH_GNTR"/>
    <property type="match status" value="1"/>
</dbReference>
<gene>
    <name evidence="5" type="ORF">K1I37_04555</name>
</gene>
<sequence length="227" mass="25498">MNEFSPIGQKLYMRIAQQIRTMIEDGYWSPGDRLPPLKNLAEQFNCSRATVREALGALRGQGLIEFRHGDGTYVRTASVEMWMQPLDAAVLLGLDHVSDLVELQTAILAAIASSAAKRRATRDYSELSRALFDLESSSRHSEQRIASELRFYAVLAACADNPVLENTFRVLQEALRSSLRLLSPKRDVGLHTCRAVYDAVQMEQADVAREIIYAYGDHLLEQAEKIK</sequence>
<name>A0A9E6ZG95_ALIAG</name>
<keyword evidence="6" id="KW-1185">Reference proteome</keyword>
<dbReference type="EMBL" id="CP080467">
    <property type="protein sequence ID" value="UNO49785.1"/>
    <property type="molecule type" value="Genomic_DNA"/>
</dbReference>
<accession>A0A9E6ZG95</accession>
<dbReference type="PRINTS" id="PR00035">
    <property type="entry name" value="HTHGNTR"/>
</dbReference>
<dbReference type="AlphaFoldDB" id="A0A9E6ZG95"/>
<keyword evidence="3" id="KW-0804">Transcription</keyword>
<evidence type="ECO:0000256" key="2">
    <source>
        <dbReference type="ARBA" id="ARBA00023125"/>
    </source>
</evidence>
<dbReference type="SMART" id="SM00895">
    <property type="entry name" value="FCD"/>
    <property type="match status" value="1"/>
</dbReference>
<dbReference type="InterPro" id="IPR000524">
    <property type="entry name" value="Tscrpt_reg_HTH_GntR"/>
</dbReference>
<dbReference type="RefSeq" id="WP_236613915.1">
    <property type="nucleotide sequence ID" value="NZ_AURB01000164.1"/>
</dbReference>
<dbReference type="SMART" id="SM00345">
    <property type="entry name" value="HTH_GNTR"/>
    <property type="match status" value="1"/>
</dbReference>
<dbReference type="InterPro" id="IPR036390">
    <property type="entry name" value="WH_DNA-bd_sf"/>
</dbReference>
<dbReference type="KEGG" id="aaco:K1I37_04555"/>
<evidence type="ECO:0000313" key="6">
    <source>
        <dbReference type="Proteomes" id="UP000829401"/>
    </source>
</evidence>
<dbReference type="InterPro" id="IPR011711">
    <property type="entry name" value="GntR_C"/>
</dbReference>
<reference evidence="6" key="1">
    <citation type="journal article" date="2022" name="G3 (Bethesda)">
        <title>Unveiling the complete genome sequence of Alicyclobacillus acidoterrestris DSM 3922T, a taint-producing strain.</title>
        <authorList>
            <person name="Leonardo I.C."/>
            <person name="Barreto Crespo M.T."/>
            <person name="Gaspar F.B."/>
        </authorList>
    </citation>
    <scope>NUCLEOTIDE SEQUENCE [LARGE SCALE GENOMIC DNA]</scope>
    <source>
        <strain evidence="6">DSM 3922</strain>
    </source>
</reference>
<dbReference type="Pfam" id="PF07729">
    <property type="entry name" value="FCD"/>
    <property type="match status" value="1"/>
</dbReference>
<protein>
    <submittedName>
        <fullName evidence="5">GntR family transcriptional regulator</fullName>
    </submittedName>
</protein>
<keyword evidence="1" id="KW-0805">Transcription regulation</keyword>
<proteinExistence type="predicted"/>
<feature type="domain" description="HTH gntR-type" evidence="4">
    <location>
        <begin position="9"/>
        <end position="77"/>
    </location>
</feature>
<organism evidence="5 6">
    <name type="scientific">Alicyclobacillus acidoterrestris (strain ATCC 49025 / DSM 3922 / CIP 106132 / NCIMB 13137 / GD3B)</name>
    <dbReference type="NCBI Taxonomy" id="1356854"/>
    <lineage>
        <taxon>Bacteria</taxon>
        <taxon>Bacillati</taxon>
        <taxon>Bacillota</taxon>
        <taxon>Bacilli</taxon>
        <taxon>Bacillales</taxon>
        <taxon>Alicyclobacillaceae</taxon>
        <taxon>Alicyclobacillus</taxon>
    </lineage>
</organism>
<evidence type="ECO:0000256" key="3">
    <source>
        <dbReference type="ARBA" id="ARBA00023163"/>
    </source>
</evidence>
<dbReference type="Pfam" id="PF00392">
    <property type="entry name" value="GntR"/>
    <property type="match status" value="1"/>
</dbReference>
<evidence type="ECO:0000259" key="4">
    <source>
        <dbReference type="PROSITE" id="PS50949"/>
    </source>
</evidence>
<dbReference type="InterPro" id="IPR008920">
    <property type="entry name" value="TF_FadR/GntR_C"/>
</dbReference>
<evidence type="ECO:0000313" key="5">
    <source>
        <dbReference type="EMBL" id="UNO49785.1"/>
    </source>
</evidence>
<dbReference type="CDD" id="cd07377">
    <property type="entry name" value="WHTH_GntR"/>
    <property type="match status" value="1"/>
</dbReference>
<dbReference type="PANTHER" id="PTHR43537">
    <property type="entry name" value="TRANSCRIPTIONAL REGULATOR, GNTR FAMILY"/>
    <property type="match status" value="1"/>
</dbReference>
<dbReference type="Gene3D" id="1.10.10.10">
    <property type="entry name" value="Winged helix-like DNA-binding domain superfamily/Winged helix DNA-binding domain"/>
    <property type="match status" value="1"/>
</dbReference>
<dbReference type="SUPFAM" id="SSF46785">
    <property type="entry name" value="Winged helix' DNA-binding domain"/>
    <property type="match status" value="1"/>
</dbReference>
<dbReference type="PANTHER" id="PTHR43537:SF5">
    <property type="entry name" value="UXU OPERON TRANSCRIPTIONAL REGULATOR"/>
    <property type="match status" value="1"/>
</dbReference>
<dbReference type="GO" id="GO:0003700">
    <property type="term" value="F:DNA-binding transcription factor activity"/>
    <property type="evidence" value="ECO:0007669"/>
    <property type="project" value="InterPro"/>
</dbReference>
<evidence type="ECO:0000256" key="1">
    <source>
        <dbReference type="ARBA" id="ARBA00023015"/>
    </source>
</evidence>